<feature type="transmembrane region" description="Helical" evidence="8">
    <location>
        <begin position="164"/>
        <end position="180"/>
    </location>
</feature>
<evidence type="ECO:0000256" key="4">
    <source>
        <dbReference type="ARBA" id="ARBA00022679"/>
    </source>
</evidence>
<evidence type="ECO:0000256" key="1">
    <source>
        <dbReference type="ARBA" id="ARBA00004651"/>
    </source>
</evidence>
<dbReference type="Pfam" id="PF13231">
    <property type="entry name" value="PMT_2"/>
    <property type="match status" value="1"/>
</dbReference>
<protein>
    <submittedName>
        <fullName evidence="10">Dolichyl-phosphate-mannose-protein mannosyltransferase</fullName>
    </submittedName>
</protein>
<keyword evidence="4 10" id="KW-0808">Transferase</keyword>
<feature type="transmembrane region" description="Helical" evidence="8">
    <location>
        <begin position="209"/>
        <end position="228"/>
    </location>
</feature>
<dbReference type="GO" id="GO:0009103">
    <property type="term" value="P:lipopolysaccharide biosynthetic process"/>
    <property type="evidence" value="ECO:0007669"/>
    <property type="project" value="UniProtKB-ARBA"/>
</dbReference>
<keyword evidence="6 8" id="KW-1133">Transmembrane helix</keyword>
<evidence type="ECO:0000256" key="3">
    <source>
        <dbReference type="ARBA" id="ARBA00022676"/>
    </source>
</evidence>
<accession>A0A1I7NFV9</accession>
<evidence type="ECO:0000256" key="5">
    <source>
        <dbReference type="ARBA" id="ARBA00022692"/>
    </source>
</evidence>
<proteinExistence type="predicted"/>
<feature type="transmembrane region" description="Helical" evidence="8">
    <location>
        <begin position="89"/>
        <end position="107"/>
    </location>
</feature>
<feature type="transmembrane region" description="Helical" evidence="8">
    <location>
        <begin position="392"/>
        <end position="409"/>
    </location>
</feature>
<dbReference type="InterPro" id="IPR038731">
    <property type="entry name" value="RgtA/B/C-like"/>
</dbReference>
<evidence type="ECO:0000313" key="11">
    <source>
        <dbReference type="Proteomes" id="UP000199423"/>
    </source>
</evidence>
<dbReference type="PANTHER" id="PTHR33908">
    <property type="entry name" value="MANNOSYLTRANSFERASE YKCB-RELATED"/>
    <property type="match status" value="1"/>
</dbReference>
<dbReference type="GO" id="GO:0016763">
    <property type="term" value="F:pentosyltransferase activity"/>
    <property type="evidence" value="ECO:0007669"/>
    <property type="project" value="TreeGrafter"/>
</dbReference>
<keyword evidence="3 10" id="KW-0328">Glycosyltransferase</keyword>
<feature type="domain" description="Glycosyltransferase RgtA/B/C/D-like" evidence="9">
    <location>
        <begin position="78"/>
        <end position="226"/>
    </location>
</feature>
<evidence type="ECO:0000259" key="9">
    <source>
        <dbReference type="Pfam" id="PF13231"/>
    </source>
</evidence>
<dbReference type="RefSeq" id="WP_092867517.1">
    <property type="nucleotide sequence ID" value="NZ_FPCH01000002.1"/>
</dbReference>
<dbReference type="PANTHER" id="PTHR33908:SF11">
    <property type="entry name" value="MEMBRANE PROTEIN"/>
    <property type="match status" value="1"/>
</dbReference>
<evidence type="ECO:0000256" key="7">
    <source>
        <dbReference type="ARBA" id="ARBA00023136"/>
    </source>
</evidence>
<dbReference type="STRING" id="51670.SAMN04488557_1987"/>
<name>A0A1I7NFV9_9HYPH</name>
<evidence type="ECO:0000313" key="10">
    <source>
        <dbReference type="EMBL" id="SFV33436.1"/>
    </source>
</evidence>
<organism evidence="10 11">
    <name type="scientific">Hyphomicrobium facile</name>
    <dbReference type="NCBI Taxonomy" id="51670"/>
    <lineage>
        <taxon>Bacteria</taxon>
        <taxon>Pseudomonadati</taxon>
        <taxon>Pseudomonadota</taxon>
        <taxon>Alphaproteobacteria</taxon>
        <taxon>Hyphomicrobiales</taxon>
        <taxon>Hyphomicrobiaceae</taxon>
        <taxon>Hyphomicrobium</taxon>
    </lineage>
</organism>
<keyword evidence="7 8" id="KW-0472">Membrane</keyword>
<keyword evidence="2" id="KW-1003">Cell membrane</keyword>
<feature type="transmembrane region" description="Helical" evidence="8">
    <location>
        <begin position="139"/>
        <end position="157"/>
    </location>
</feature>
<feature type="transmembrane region" description="Helical" evidence="8">
    <location>
        <begin position="12"/>
        <end position="36"/>
    </location>
</feature>
<dbReference type="AlphaFoldDB" id="A0A1I7NFV9"/>
<evidence type="ECO:0000256" key="8">
    <source>
        <dbReference type="SAM" id="Phobius"/>
    </source>
</evidence>
<feature type="transmembrane region" description="Helical" evidence="8">
    <location>
        <begin position="367"/>
        <end position="386"/>
    </location>
</feature>
<dbReference type="EMBL" id="FPCH01000002">
    <property type="protein sequence ID" value="SFV33436.1"/>
    <property type="molecule type" value="Genomic_DNA"/>
</dbReference>
<dbReference type="InterPro" id="IPR050297">
    <property type="entry name" value="LipidA_mod_glycosyltrf_83"/>
</dbReference>
<reference evidence="11" key="1">
    <citation type="submission" date="2016-10" db="EMBL/GenBank/DDBJ databases">
        <authorList>
            <person name="Varghese N."/>
            <person name="Submissions S."/>
        </authorList>
    </citation>
    <scope>NUCLEOTIDE SEQUENCE [LARGE SCALE GENOMIC DNA]</scope>
    <source>
        <strain evidence="11">DSM 1565</strain>
    </source>
</reference>
<dbReference type="OrthoDB" id="7813221at2"/>
<feature type="transmembrane region" description="Helical" evidence="8">
    <location>
        <begin position="337"/>
        <end position="355"/>
    </location>
</feature>
<dbReference type="Proteomes" id="UP000199423">
    <property type="component" value="Unassembled WGS sequence"/>
</dbReference>
<sequence>MDMIATTNTRPLYANYPFIIAVVALAASLAMAFGIFRLQTFVANAGDPYQYGEYARALVDHGFTKLTRRGASLYVEAIAVVYRLGGSNFTVVLLQCLLHLGTCLLAFSLGKRLYNARTGLLAGLICALHPMLLRYVADLHMETLVTFLCVLMVWLSVRFHEHPTVVNGILLGAVGMIGTLTKGVILPLVAVFGIISLVFAIKRRSVKEVVAVGAIFVTMALLLAPWTYRNYQVTGGKFVLLTPGFSDSFLRGYIFTRMEFATLQKPPFTDAENESNAWFEQIARDAGTTWEADEVVDEENNKRVVKHMIATQPLDTARKISVGLFTFWYEMTSLPNSLVPAALAIIGWLLAFIGWRRSHSEGRPAWLLWVPIVVMNVFVATLIPLGRYSVPILPLLTIMAAFGVDTLLSRRGTVTSRPRSSEALA</sequence>
<keyword evidence="11" id="KW-1185">Reference proteome</keyword>
<evidence type="ECO:0000256" key="2">
    <source>
        <dbReference type="ARBA" id="ARBA00022475"/>
    </source>
</evidence>
<evidence type="ECO:0000256" key="6">
    <source>
        <dbReference type="ARBA" id="ARBA00022989"/>
    </source>
</evidence>
<keyword evidence="5 8" id="KW-0812">Transmembrane</keyword>
<gene>
    <name evidence="10" type="ORF">SAMN04488557_1987</name>
</gene>
<comment type="subcellular location">
    <subcellularLocation>
        <location evidence="1">Cell membrane</location>
        <topology evidence="1">Multi-pass membrane protein</topology>
    </subcellularLocation>
</comment>
<dbReference type="GO" id="GO:0005886">
    <property type="term" value="C:plasma membrane"/>
    <property type="evidence" value="ECO:0007669"/>
    <property type="project" value="UniProtKB-SubCell"/>
</dbReference>